<comment type="caution">
    <text evidence="2">The sequence shown here is derived from an EMBL/GenBank/DDBJ whole genome shotgun (WGS) entry which is preliminary data.</text>
</comment>
<feature type="transmembrane region" description="Helical" evidence="1">
    <location>
        <begin position="127"/>
        <end position="148"/>
    </location>
</feature>
<feature type="transmembrane region" description="Helical" evidence="1">
    <location>
        <begin position="74"/>
        <end position="97"/>
    </location>
</feature>
<keyword evidence="1" id="KW-1133">Transmembrane helix</keyword>
<protein>
    <submittedName>
        <fullName evidence="2">Uncharacterized protein</fullName>
    </submittedName>
</protein>
<keyword evidence="3" id="KW-1185">Reference proteome</keyword>
<proteinExistence type="predicted"/>
<accession>A0A016RVI3</accession>
<evidence type="ECO:0000256" key="1">
    <source>
        <dbReference type="SAM" id="Phobius"/>
    </source>
</evidence>
<gene>
    <name evidence="2" type="primary">Acey_s0370.g91</name>
    <name evidence="2" type="ORF">Y032_0370g91</name>
</gene>
<feature type="transmembrane region" description="Helical" evidence="1">
    <location>
        <begin position="48"/>
        <end position="68"/>
    </location>
</feature>
<keyword evidence="1" id="KW-0472">Membrane</keyword>
<dbReference type="Proteomes" id="UP000024635">
    <property type="component" value="Unassembled WGS sequence"/>
</dbReference>
<dbReference type="STRING" id="53326.A0A016RVI3"/>
<dbReference type="EMBL" id="JARK01001706">
    <property type="protein sequence ID" value="EYB81979.1"/>
    <property type="molecule type" value="Genomic_DNA"/>
</dbReference>
<keyword evidence="1" id="KW-0812">Transmembrane</keyword>
<organism evidence="2 3">
    <name type="scientific">Ancylostoma ceylanicum</name>
    <dbReference type="NCBI Taxonomy" id="53326"/>
    <lineage>
        <taxon>Eukaryota</taxon>
        <taxon>Metazoa</taxon>
        <taxon>Ecdysozoa</taxon>
        <taxon>Nematoda</taxon>
        <taxon>Chromadorea</taxon>
        <taxon>Rhabditida</taxon>
        <taxon>Rhabditina</taxon>
        <taxon>Rhabditomorpha</taxon>
        <taxon>Strongyloidea</taxon>
        <taxon>Ancylostomatidae</taxon>
        <taxon>Ancylostomatinae</taxon>
        <taxon>Ancylostoma</taxon>
    </lineage>
</organism>
<reference evidence="3" key="1">
    <citation type="journal article" date="2015" name="Nat. Genet.">
        <title>The genome and transcriptome of the zoonotic hookworm Ancylostoma ceylanicum identify infection-specific gene families.</title>
        <authorList>
            <person name="Schwarz E.M."/>
            <person name="Hu Y."/>
            <person name="Antoshechkin I."/>
            <person name="Miller M.M."/>
            <person name="Sternberg P.W."/>
            <person name="Aroian R.V."/>
        </authorList>
    </citation>
    <scope>NUCLEOTIDE SEQUENCE</scope>
    <source>
        <strain evidence="3">HY135</strain>
    </source>
</reference>
<dbReference type="AlphaFoldDB" id="A0A016RVI3"/>
<evidence type="ECO:0000313" key="3">
    <source>
        <dbReference type="Proteomes" id="UP000024635"/>
    </source>
</evidence>
<sequence>MRPAELRRDRSTEQVHVEQVTSFKATLLYLIHSPYLDDPAEFGDQKNALFDFLGLILFLYMQSLFNWLKMTGKITGYFLFELLLAATPLLGFFVVVYSEGAADAVNAILAVGVVVSTAIHTRKHSDVYKTVVTIYVLVIACVTGMTSLMT</sequence>
<name>A0A016RVI3_9BILA</name>
<feature type="transmembrane region" description="Helical" evidence="1">
    <location>
        <begin position="104"/>
        <end position="121"/>
    </location>
</feature>
<evidence type="ECO:0000313" key="2">
    <source>
        <dbReference type="EMBL" id="EYB81979.1"/>
    </source>
</evidence>